<sequence length="585" mass="63662">MAKKSIKNTLSRGRYYFVMLVLASLPLFVAVKIAQLQVMPSEEHGAEFLQTQGDARAIRTETIPGHRGLITDRNGQPLAVSTPVTTLIANPKRVNEQAQVDDLAKLAKALNISLVQLQSRLERYRNKSFMYLARQLPSIEADRILDLRIPGVFGRQEYKRFYPAGEVTAQLVGFTDINDAGQEGMELAYNAILAGEPGAKKVVKDLAGRVIKDISLVKPANHGSTLRLSIDLRVQYAAYRALKASVQRHQAKSGSVIVLDVHTGEVLAMANQPSFNPNDRSNLRVDSVRNRSVIDMMEPGSTAKPFTILAALESGKFKPETIIDTSPGYLKVAYKTFIDPRDYGDLDLIGILNKSSQVGTTKLALALNPDNTRELFERMGFGEGIGSGFPGETAGNLPAYRKWDPVTQATYAFGYGFSASPLQLARAYSILANDGLRREVSMTAIDEYQDESVRVINADIVKTVRQMLETAASDQGTGRRALIDGYSVGGKTGTARKLKATGGYDENRHMSLFAGLSPINNPRLVTVVVIDEPNEDTYAGGLVAAPVFSEVTGSALRLLQVTPDAMSAERNIVSLPTTLAKRGGL</sequence>
<dbReference type="EMBL" id="AAPI01000003">
    <property type="protein sequence ID" value="EAS47269.1"/>
    <property type="molecule type" value="Genomic_DNA"/>
</dbReference>
<dbReference type="SUPFAM" id="SSF56519">
    <property type="entry name" value="Penicillin binding protein dimerisation domain"/>
    <property type="match status" value="1"/>
</dbReference>
<organism evidence="19 20">
    <name type="scientific">gamma proteobacterium HTCC2207</name>
    <dbReference type="NCBI Taxonomy" id="314287"/>
    <lineage>
        <taxon>Bacteria</taxon>
        <taxon>Pseudomonadati</taxon>
        <taxon>Pseudomonadota</taxon>
        <taxon>Gammaproteobacteria</taxon>
        <taxon>Cellvibrionales</taxon>
        <taxon>Porticoccaceae</taxon>
        <taxon>SAR92 clade</taxon>
    </lineage>
</organism>
<keyword evidence="12 16" id="KW-0472">Membrane</keyword>
<dbReference type="Gene3D" id="3.30.450.330">
    <property type="match status" value="1"/>
</dbReference>
<name>Q1YSD7_9GAMM</name>
<comment type="function">
    <text evidence="16">Catalyzes cross-linking of the peptidoglycan cell wall at the division septum.</text>
</comment>
<proteinExistence type="inferred from homology"/>
<dbReference type="PANTHER" id="PTHR30627:SF1">
    <property type="entry name" value="PEPTIDOGLYCAN D,D-TRANSPEPTIDASE FTSI"/>
    <property type="match status" value="1"/>
</dbReference>
<keyword evidence="11 16" id="KW-1133">Transmembrane helix</keyword>
<evidence type="ECO:0000256" key="2">
    <source>
        <dbReference type="ARBA" id="ARBA00022475"/>
    </source>
</evidence>
<dbReference type="Gene3D" id="3.40.710.10">
    <property type="entry name" value="DD-peptidase/beta-lactamase superfamily"/>
    <property type="match status" value="1"/>
</dbReference>
<keyword evidence="15 16" id="KW-0961">Cell wall biogenesis/degradation</keyword>
<evidence type="ECO:0000256" key="12">
    <source>
        <dbReference type="ARBA" id="ARBA00023136"/>
    </source>
</evidence>
<comment type="catalytic activity">
    <reaction evidence="16">
        <text>Preferential cleavage: (Ac)2-L-Lys-D-Ala-|-D-Ala. Also transpeptidation of peptidyl-alanyl moieties that are N-acyl substituents of D-alanine.</text>
        <dbReference type="EC" id="3.4.16.4"/>
    </reaction>
</comment>
<keyword evidence="5 16" id="KW-0121">Carboxypeptidase</keyword>
<dbReference type="Pfam" id="PF03717">
    <property type="entry name" value="PBP_dimer"/>
    <property type="match status" value="1"/>
</dbReference>
<accession>Q1YSD7</accession>
<dbReference type="InterPro" id="IPR037532">
    <property type="entry name" value="FtsI_transpept"/>
</dbReference>
<evidence type="ECO:0000313" key="20">
    <source>
        <dbReference type="Proteomes" id="UP000005555"/>
    </source>
</evidence>
<evidence type="ECO:0000259" key="18">
    <source>
        <dbReference type="Pfam" id="PF03717"/>
    </source>
</evidence>
<keyword evidence="20" id="KW-1185">Reference proteome</keyword>
<keyword evidence="4 16" id="KW-0132">Cell division</keyword>
<comment type="subcellular location">
    <subcellularLocation>
        <location evidence="1">Membrane</location>
    </subcellularLocation>
</comment>
<dbReference type="InterPro" id="IPR050515">
    <property type="entry name" value="Beta-lactam/transpept"/>
</dbReference>
<feature type="domain" description="Penicillin-binding protein dimerisation" evidence="18">
    <location>
        <begin position="63"/>
        <end position="213"/>
    </location>
</feature>
<dbReference type="STRING" id="314287.GB2207_11648"/>
<dbReference type="SUPFAM" id="SSF56601">
    <property type="entry name" value="beta-lactamase/transpeptidase-like"/>
    <property type="match status" value="1"/>
</dbReference>
<protein>
    <recommendedName>
        <fullName evidence="16">Peptidoglycan D,D-transpeptidase FtsI</fullName>
        <ecNumber evidence="16">3.4.16.4</ecNumber>
    </recommendedName>
    <alternativeName>
        <fullName evidence="16">Penicillin-binding protein 3</fullName>
        <shortName evidence="16">PBP-3</shortName>
    </alternativeName>
</protein>
<gene>
    <name evidence="16" type="primary">ftsI</name>
    <name evidence="19" type="ORF">GB2207_11648</name>
</gene>
<comment type="pathway">
    <text evidence="16">Cell wall biogenesis; peptidoglycan biosynthesis.</text>
</comment>
<evidence type="ECO:0000256" key="14">
    <source>
        <dbReference type="ARBA" id="ARBA00023306"/>
    </source>
</evidence>
<dbReference type="GO" id="GO:0008955">
    <property type="term" value="F:peptidoglycan glycosyltransferase activity"/>
    <property type="evidence" value="ECO:0007669"/>
    <property type="project" value="InterPro"/>
</dbReference>
<evidence type="ECO:0000256" key="7">
    <source>
        <dbReference type="ARBA" id="ARBA00022692"/>
    </source>
</evidence>
<evidence type="ECO:0000256" key="6">
    <source>
        <dbReference type="ARBA" id="ARBA00022670"/>
    </source>
</evidence>
<evidence type="ECO:0000259" key="17">
    <source>
        <dbReference type="Pfam" id="PF00905"/>
    </source>
</evidence>
<dbReference type="GO" id="GO:0009252">
    <property type="term" value="P:peptidoglycan biosynthetic process"/>
    <property type="evidence" value="ECO:0007669"/>
    <property type="project" value="UniProtKB-UniRule"/>
</dbReference>
<evidence type="ECO:0000256" key="9">
    <source>
        <dbReference type="ARBA" id="ARBA00022960"/>
    </source>
</evidence>
<comment type="caution">
    <text evidence="19">The sequence shown here is derived from an EMBL/GenBank/DDBJ whole genome shotgun (WGS) entry which is preliminary data.</text>
</comment>
<feature type="active site" description="Acyl-ester intermediate" evidence="16">
    <location>
        <position position="301"/>
    </location>
</feature>
<dbReference type="AlphaFoldDB" id="Q1YSD7"/>
<keyword evidence="10 16" id="KW-0573">Peptidoglycan synthesis</keyword>
<keyword evidence="3 16" id="KW-0997">Cell inner membrane</keyword>
<keyword evidence="2 16" id="KW-1003">Cell membrane</keyword>
<dbReference type="Proteomes" id="UP000005555">
    <property type="component" value="Unassembled WGS sequence"/>
</dbReference>
<evidence type="ECO:0000256" key="8">
    <source>
        <dbReference type="ARBA" id="ARBA00022801"/>
    </source>
</evidence>
<dbReference type="HOGENOM" id="CLU_009289_6_2_6"/>
<dbReference type="GO" id="GO:0005886">
    <property type="term" value="C:plasma membrane"/>
    <property type="evidence" value="ECO:0007669"/>
    <property type="project" value="UniProtKB-UniRule"/>
</dbReference>
<keyword evidence="9 16" id="KW-0133">Cell shape</keyword>
<evidence type="ECO:0000256" key="16">
    <source>
        <dbReference type="HAMAP-Rule" id="MF_02080"/>
    </source>
</evidence>
<dbReference type="GO" id="GO:0009002">
    <property type="term" value="F:serine-type D-Ala-D-Ala carboxypeptidase activity"/>
    <property type="evidence" value="ECO:0007669"/>
    <property type="project" value="UniProtKB-UniRule"/>
</dbReference>
<dbReference type="Pfam" id="PF00905">
    <property type="entry name" value="Transpeptidase"/>
    <property type="match status" value="1"/>
</dbReference>
<dbReference type="InterPro" id="IPR012338">
    <property type="entry name" value="Beta-lactam/transpept-like"/>
</dbReference>
<evidence type="ECO:0000256" key="15">
    <source>
        <dbReference type="ARBA" id="ARBA00023316"/>
    </source>
</evidence>
<dbReference type="InterPro" id="IPR001460">
    <property type="entry name" value="PCN-bd_Tpept"/>
</dbReference>
<dbReference type="Gene3D" id="1.10.150.770">
    <property type="match status" value="1"/>
</dbReference>
<dbReference type="eggNOG" id="COG0768">
    <property type="taxonomic scope" value="Bacteria"/>
</dbReference>
<dbReference type="HAMAP" id="MF_02080">
    <property type="entry name" value="FtsI_transpept"/>
    <property type="match status" value="1"/>
</dbReference>
<evidence type="ECO:0000256" key="3">
    <source>
        <dbReference type="ARBA" id="ARBA00022519"/>
    </source>
</evidence>
<dbReference type="UniPathway" id="UPA00219"/>
<comment type="similarity">
    <text evidence="16">Belongs to the transpeptidase family. FtsI subfamily.</text>
</comment>
<dbReference type="InterPro" id="IPR036138">
    <property type="entry name" value="PBP_dimer_sf"/>
</dbReference>
<evidence type="ECO:0000256" key="10">
    <source>
        <dbReference type="ARBA" id="ARBA00022984"/>
    </source>
</evidence>
<dbReference type="PANTHER" id="PTHR30627">
    <property type="entry name" value="PEPTIDOGLYCAN D,D-TRANSPEPTIDASE"/>
    <property type="match status" value="1"/>
</dbReference>
<keyword evidence="13 16" id="KW-0717">Septation</keyword>
<dbReference type="GO" id="GO:0000917">
    <property type="term" value="P:division septum assembly"/>
    <property type="evidence" value="ECO:0007669"/>
    <property type="project" value="UniProtKB-KW"/>
</dbReference>
<evidence type="ECO:0000256" key="1">
    <source>
        <dbReference type="ARBA" id="ARBA00004370"/>
    </source>
</evidence>
<dbReference type="Gene3D" id="3.90.1310.10">
    <property type="entry name" value="Penicillin-binding protein 2a (Domain 2)"/>
    <property type="match status" value="1"/>
</dbReference>
<dbReference type="EC" id="3.4.16.4" evidence="16"/>
<reference evidence="19 20" key="1">
    <citation type="submission" date="2006-03" db="EMBL/GenBank/DDBJ databases">
        <authorList>
            <person name="Giovannoni S.J."/>
            <person name="Cho J.-C."/>
            <person name="Ferriera S."/>
            <person name="Johnson J."/>
            <person name="Kravitz S."/>
            <person name="Halpern A."/>
            <person name="Remington K."/>
            <person name="Beeson K."/>
            <person name="Tran B."/>
            <person name="Rogers Y.-H."/>
            <person name="Friedman R."/>
            <person name="Venter J.C."/>
        </authorList>
    </citation>
    <scope>NUCLEOTIDE SEQUENCE [LARGE SCALE GENOMIC DNA]</scope>
    <source>
        <strain evidence="19 20">HTCC2207</strain>
    </source>
</reference>
<feature type="domain" description="Penicillin-binding protein transpeptidase" evidence="17">
    <location>
        <begin position="254"/>
        <end position="551"/>
    </location>
</feature>
<dbReference type="GO" id="GO:0008658">
    <property type="term" value="F:penicillin binding"/>
    <property type="evidence" value="ECO:0007669"/>
    <property type="project" value="InterPro"/>
</dbReference>
<dbReference type="GO" id="GO:0071555">
    <property type="term" value="P:cell wall organization"/>
    <property type="evidence" value="ECO:0007669"/>
    <property type="project" value="UniProtKB-KW"/>
</dbReference>
<evidence type="ECO:0000256" key="13">
    <source>
        <dbReference type="ARBA" id="ARBA00023210"/>
    </source>
</evidence>
<keyword evidence="7 16" id="KW-0812">Transmembrane</keyword>
<evidence type="ECO:0000256" key="5">
    <source>
        <dbReference type="ARBA" id="ARBA00022645"/>
    </source>
</evidence>
<keyword evidence="8 16" id="KW-0378">Hydrolase</keyword>
<dbReference type="GO" id="GO:0008360">
    <property type="term" value="P:regulation of cell shape"/>
    <property type="evidence" value="ECO:0007669"/>
    <property type="project" value="UniProtKB-KW"/>
</dbReference>
<keyword evidence="6 16" id="KW-0645">Protease</keyword>
<dbReference type="GO" id="GO:0006508">
    <property type="term" value="P:proteolysis"/>
    <property type="evidence" value="ECO:0007669"/>
    <property type="project" value="UniProtKB-KW"/>
</dbReference>
<dbReference type="InterPro" id="IPR005311">
    <property type="entry name" value="PBP_dimer"/>
</dbReference>
<evidence type="ECO:0000256" key="11">
    <source>
        <dbReference type="ARBA" id="ARBA00022989"/>
    </source>
</evidence>
<evidence type="ECO:0000256" key="4">
    <source>
        <dbReference type="ARBA" id="ARBA00022618"/>
    </source>
</evidence>
<evidence type="ECO:0000313" key="19">
    <source>
        <dbReference type="EMBL" id="EAS47269.1"/>
    </source>
</evidence>
<keyword evidence="14 16" id="KW-0131">Cell cycle</keyword>
<dbReference type="GO" id="GO:0043093">
    <property type="term" value="P:FtsZ-dependent cytokinesis"/>
    <property type="evidence" value="ECO:0007669"/>
    <property type="project" value="UniProtKB-UniRule"/>
</dbReference>